<dbReference type="InterPro" id="IPR011527">
    <property type="entry name" value="ABC1_TM_dom"/>
</dbReference>
<sequence length="695" mass="78599">MLDVFLLLFTQDTVLTIIPVLTSFLPLSRIYIPALFKIWQAFDSSTLDDRLLELAGKLSREHVTGTEGVQWKDVGIWSEAEWELLIGKALGSMNVPVGIARVSSTTAGHADYMSNIPSHGELKNPIAIRHLNFVLFATFVVYFYRDIYPLATYAEPPEDLHEGWILWARIAVLGVASVLIPLFIPREYVPVDPKNPCTPSPEQITCLFSLIVYTFLDPIVILAYRVPHVPWESLPPLSDYDFARYLRGRSFKHLDVFSGAPKRHIAIGLLRFFRFDFLMMCISLILRPFLTLLSPLALRQLLRYLEPGGAETATFRPWVWVLALFVSPVVGGLAIQRYGFLSSSFPTTKRTDARVQVITEVVNVVRMIKLFGWEHKMASRVADRRAEELAWIKKRQYLDLLNDTIIYITPILVIVVTFATYSVTVLEMIRRQLLVGLEVLSLTISGKVSLDRVSDFLINLLDTFNEKKSTQDVSVSVPPDRTTDIGFRNAIFTWTREADGTLTPTKRRFVLKIEGELIFKKGSVNLVLGETGPTPGTTFQGRRESPTQLKIHGSRMKPFELVTAPNSSGWTLIDSQENIVFGSTFDEERYKKVLYQCALERDISLFEAGDAMEVGGGHHSEWGTEGTSYARSRHLFERTISSFVTPLFALRLVHMPPISNTVKPDTLDVSENSDDRRPQLDLPFSFLEASQNFLA</sequence>
<reference evidence="9 10" key="1">
    <citation type="submission" date="2024-02" db="EMBL/GenBank/DDBJ databases">
        <title>A draft genome for the cacao thread blight pathogen Marasmius crinis-equi.</title>
        <authorList>
            <person name="Cohen S.P."/>
            <person name="Baruah I.K."/>
            <person name="Amoako-Attah I."/>
            <person name="Bukari Y."/>
            <person name="Meinhardt L.W."/>
            <person name="Bailey B.A."/>
        </authorList>
    </citation>
    <scope>NUCLEOTIDE SEQUENCE [LARGE SCALE GENOMIC DNA]</scope>
    <source>
        <strain evidence="9 10">GH-76</strain>
    </source>
</reference>
<feature type="transmembrane region" description="Helical" evidence="7">
    <location>
        <begin position="277"/>
        <end position="298"/>
    </location>
</feature>
<keyword evidence="1" id="KW-0813">Transport</keyword>
<name>A0ABR3ESK0_9AGAR</name>
<keyword evidence="10" id="KW-1185">Reference proteome</keyword>
<accession>A0ABR3ESK0</accession>
<dbReference type="Proteomes" id="UP001465976">
    <property type="component" value="Unassembled WGS sequence"/>
</dbReference>
<keyword evidence="3" id="KW-0547">Nucleotide-binding</keyword>
<keyword evidence="4" id="KW-0067">ATP-binding</keyword>
<evidence type="ECO:0000256" key="4">
    <source>
        <dbReference type="ARBA" id="ARBA00022840"/>
    </source>
</evidence>
<evidence type="ECO:0000256" key="7">
    <source>
        <dbReference type="SAM" id="Phobius"/>
    </source>
</evidence>
<organism evidence="9 10">
    <name type="scientific">Marasmius crinis-equi</name>
    <dbReference type="NCBI Taxonomy" id="585013"/>
    <lineage>
        <taxon>Eukaryota</taxon>
        <taxon>Fungi</taxon>
        <taxon>Dikarya</taxon>
        <taxon>Basidiomycota</taxon>
        <taxon>Agaricomycotina</taxon>
        <taxon>Agaricomycetes</taxon>
        <taxon>Agaricomycetidae</taxon>
        <taxon>Agaricales</taxon>
        <taxon>Marasmiineae</taxon>
        <taxon>Marasmiaceae</taxon>
        <taxon>Marasmius</taxon>
    </lineage>
</organism>
<gene>
    <name evidence="9" type="ORF">V5O48_016172</name>
</gene>
<feature type="transmembrane region" description="Helical" evidence="7">
    <location>
        <begin position="6"/>
        <end position="27"/>
    </location>
</feature>
<dbReference type="PANTHER" id="PTHR24223:SF356">
    <property type="entry name" value="ATP-BINDING CASSETTE TRANSPORTER ABC4"/>
    <property type="match status" value="1"/>
</dbReference>
<keyword evidence="2 7" id="KW-0812">Transmembrane</keyword>
<dbReference type="PANTHER" id="PTHR24223">
    <property type="entry name" value="ATP-BINDING CASSETTE SUB-FAMILY C"/>
    <property type="match status" value="1"/>
</dbReference>
<evidence type="ECO:0000256" key="3">
    <source>
        <dbReference type="ARBA" id="ARBA00022741"/>
    </source>
</evidence>
<evidence type="ECO:0000256" key="6">
    <source>
        <dbReference type="ARBA" id="ARBA00023136"/>
    </source>
</evidence>
<feature type="transmembrane region" description="Helical" evidence="7">
    <location>
        <begin position="126"/>
        <end position="144"/>
    </location>
</feature>
<comment type="caution">
    <text evidence="9">The sequence shown here is derived from an EMBL/GenBank/DDBJ whole genome shotgun (WGS) entry which is preliminary data.</text>
</comment>
<protein>
    <recommendedName>
        <fullName evidence="8">ABC transmembrane type-1 domain-containing protein</fullName>
    </recommendedName>
</protein>
<feature type="domain" description="ABC transmembrane type-1" evidence="8">
    <location>
        <begin position="348"/>
        <end position="424"/>
    </location>
</feature>
<dbReference type="EMBL" id="JBAHYK010002101">
    <property type="protein sequence ID" value="KAL0565845.1"/>
    <property type="molecule type" value="Genomic_DNA"/>
</dbReference>
<evidence type="ECO:0000313" key="10">
    <source>
        <dbReference type="Proteomes" id="UP001465976"/>
    </source>
</evidence>
<keyword evidence="5 7" id="KW-1133">Transmembrane helix</keyword>
<evidence type="ECO:0000256" key="1">
    <source>
        <dbReference type="ARBA" id="ARBA00022448"/>
    </source>
</evidence>
<proteinExistence type="predicted"/>
<feature type="transmembrane region" description="Helical" evidence="7">
    <location>
        <begin position="164"/>
        <end position="184"/>
    </location>
</feature>
<evidence type="ECO:0000256" key="5">
    <source>
        <dbReference type="ARBA" id="ARBA00022989"/>
    </source>
</evidence>
<keyword evidence="6 7" id="KW-0472">Membrane</keyword>
<feature type="transmembrane region" description="Helical" evidence="7">
    <location>
        <begin position="318"/>
        <end position="340"/>
    </location>
</feature>
<dbReference type="Pfam" id="PF00664">
    <property type="entry name" value="ABC_membrane"/>
    <property type="match status" value="1"/>
</dbReference>
<dbReference type="InterPro" id="IPR050173">
    <property type="entry name" value="ABC_transporter_C-like"/>
</dbReference>
<dbReference type="Gene3D" id="1.20.1560.10">
    <property type="entry name" value="ABC transporter type 1, transmembrane domain"/>
    <property type="match status" value="1"/>
</dbReference>
<evidence type="ECO:0000259" key="8">
    <source>
        <dbReference type="Pfam" id="PF00664"/>
    </source>
</evidence>
<dbReference type="InterPro" id="IPR036640">
    <property type="entry name" value="ABC1_TM_sf"/>
</dbReference>
<evidence type="ECO:0000256" key="2">
    <source>
        <dbReference type="ARBA" id="ARBA00022692"/>
    </source>
</evidence>
<feature type="transmembrane region" description="Helical" evidence="7">
    <location>
        <begin position="405"/>
        <end position="426"/>
    </location>
</feature>
<evidence type="ECO:0000313" key="9">
    <source>
        <dbReference type="EMBL" id="KAL0565845.1"/>
    </source>
</evidence>